<dbReference type="EMBL" id="GGEC01049354">
    <property type="protein sequence ID" value="MBX29838.1"/>
    <property type="molecule type" value="Transcribed_RNA"/>
</dbReference>
<evidence type="ECO:0000313" key="1">
    <source>
        <dbReference type="EMBL" id="MBX29838.1"/>
    </source>
</evidence>
<proteinExistence type="predicted"/>
<reference evidence="1" key="1">
    <citation type="submission" date="2018-02" db="EMBL/GenBank/DDBJ databases">
        <title>Rhizophora mucronata_Transcriptome.</title>
        <authorList>
            <person name="Meera S.P."/>
            <person name="Sreeshan A."/>
            <person name="Augustine A."/>
        </authorList>
    </citation>
    <scope>NUCLEOTIDE SEQUENCE</scope>
    <source>
        <tissue evidence="1">Leaf</tissue>
    </source>
</reference>
<sequence>MVARANIRSSYTFDFPTLSNPSVSR</sequence>
<accession>A0A2P2MHX8</accession>
<organism evidence="1">
    <name type="scientific">Rhizophora mucronata</name>
    <name type="common">Asiatic mangrove</name>
    <dbReference type="NCBI Taxonomy" id="61149"/>
    <lineage>
        <taxon>Eukaryota</taxon>
        <taxon>Viridiplantae</taxon>
        <taxon>Streptophyta</taxon>
        <taxon>Embryophyta</taxon>
        <taxon>Tracheophyta</taxon>
        <taxon>Spermatophyta</taxon>
        <taxon>Magnoliopsida</taxon>
        <taxon>eudicotyledons</taxon>
        <taxon>Gunneridae</taxon>
        <taxon>Pentapetalae</taxon>
        <taxon>rosids</taxon>
        <taxon>fabids</taxon>
        <taxon>Malpighiales</taxon>
        <taxon>Rhizophoraceae</taxon>
        <taxon>Rhizophora</taxon>
    </lineage>
</organism>
<protein>
    <submittedName>
        <fullName evidence="1">Guanylate-binding protein 4</fullName>
    </submittedName>
</protein>
<dbReference type="AlphaFoldDB" id="A0A2P2MHX8"/>
<name>A0A2P2MHX8_RHIMU</name>